<dbReference type="EMBL" id="CP139368">
    <property type="protein sequence ID" value="WPR89633.1"/>
    <property type="molecule type" value="Genomic_DNA"/>
</dbReference>
<dbReference type="SUPFAM" id="SSF47090">
    <property type="entry name" value="PGBD-like"/>
    <property type="match status" value="2"/>
</dbReference>
<feature type="domain" description="Peptidoglycan binding-like" evidence="3">
    <location>
        <begin position="228"/>
        <end position="279"/>
    </location>
</feature>
<name>A0ABZ0SKJ5_9MICO</name>
<evidence type="ECO:0000313" key="5">
    <source>
        <dbReference type="Proteomes" id="UP001323798"/>
    </source>
</evidence>
<feature type="chain" id="PRO_5045820156" evidence="2">
    <location>
        <begin position="26"/>
        <end position="371"/>
    </location>
</feature>
<dbReference type="InterPro" id="IPR036365">
    <property type="entry name" value="PGBD-like_sf"/>
</dbReference>
<feature type="signal peptide" evidence="2">
    <location>
        <begin position="1"/>
        <end position="25"/>
    </location>
</feature>
<dbReference type="Gene3D" id="1.10.101.10">
    <property type="entry name" value="PGBD-like superfamily/PGBD"/>
    <property type="match status" value="2"/>
</dbReference>
<evidence type="ECO:0000256" key="2">
    <source>
        <dbReference type="SAM" id="SignalP"/>
    </source>
</evidence>
<protein>
    <submittedName>
        <fullName evidence="4">Peptidoglycan-binding protein</fullName>
    </submittedName>
</protein>
<evidence type="ECO:0000313" key="4">
    <source>
        <dbReference type="EMBL" id="WPR89633.1"/>
    </source>
</evidence>
<dbReference type="InterPro" id="IPR036366">
    <property type="entry name" value="PGBDSf"/>
</dbReference>
<keyword evidence="5" id="KW-1185">Reference proteome</keyword>
<organism evidence="4 5">
    <name type="scientific">Microbacterium rhizosphaerae</name>
    <dbReference type="NCBI Taxonomy" id="1678237"/>
    <lineage>
        <taxon>Bacteria</taxon>
        <taxon>Bacillati</taxon>
        <taxon>Actinomycetota</taxon>
        <taxon>Actinomycetes</taxon>
        <taxon>Micrococcales</taxon>
        <taxon>Microbacteriaceae</taxon>
        <taxon>Microbacterium</taxon>
    </lineage>
</organism>
<evidence type="ECO:0000259" key="3">
    <source>
        <dbReference type="Pfam" id="PF01471"/>
    </source>
</evidence>
<feature type="domain" description="Peptidoglycan binding-like" evidence="3">
    <location>
        <begin position="299"/>
        <end position="349"/>
    </location>
</feature>
<gene>
    <name evidence="4" type="ORF">SM116_18025</name>
</gene>
<evidence type="ECO:0000256" key="1">
    <source>
        <dbReference type="SAM" id="MobiDB-lite"/>
    </source>
</evidence>
<dbReference type="InterPro" id="IPR002477">
    <property type="entry name" value="Peptidoglycan-bd-like"/>
</dbReference>
<feature type="compositionally biased region" description="Low complexity" evidence="1">
    <location>
        <begin position="130"/>
        <end position="149"/>
    </location>
</feature>
<dbReference type="RefSeq" id="WP_320942347.1">
    <property type="nucleotide sequence ID" value="NZ_BAABEU010000003.1"/>
</dbReference>
<feature type="region of interest" description="Disordered" evidence="1">
    <location>
        <begin position="130"/>
        <end position="158"/>
    </location>
</feature>
<accession>A0ABZ0SKJ5</accession>
<reference evidence="4 5" key="1">
    <citation type="submission" date="2023-11" db="EMBL/GenBank/DDBJ databases">
        <title>Genome sequence of Microbacterium rhizosphaerae KACC 19337.</title>
        <authorList>
            <person name="Choi H."/>
            <person name="Kim S."/>
            <person name="Kim Y."/>
            <person name="Kwon S.-W."/>
            <person name="Heo J."/>
        </authorList>
    </citation>
    <scope>NUCLEOTIDE SEQUENCE [LARGE SCALE GENOMIC DNA]</scope>
    <source>
        <strain evidence="4 5">KACC 19337</strain>
    </source>
</reference>
<dbReference type="Pfam" id="PF01471">
    <property type="entry name" value="PG_binding_1"/>
    <property type="match status" value="2"/>
</dbReference>
<sequence length="371" mass="37512">MKKSRTGMRLTTVVVCVTAAAIALAGCTDSVSDVDRAKAQVSAKEKALADAQTAFSDASDKFCSSSKDYVVALDRYGDVLTSTAPTVGDVRVAGKDLAQPKEEAYAGADAAVKAQKDVTDAEKELAKARTALAEAEASGSPVAPAATPTSPAPLAPAASVDRVKQAESEFSVAQSAVTDATPLKQASVQFNSAVVALEMAWLKLYADAGCISDANQQKAAEAVSAYTTALQQDLATAGYYPGPVDGVYGPITVQAVQDLQKAAGLPVTGTVDKATADALQAALAAKSGAAAQASVASTAAVQQTLKLLGFWDGPVDGVWTPELTDAVKTFQITLGVEPTGAVDAATIAAFEKAIAELTATPAPSASPSATP</sequence>
<dbReference type="PROSITE" id="PS51257">
    <property type="entry name" value="PROKAR_LIPOPROTEIN"/>
    <property type="match status" value="1"/>
</dbReference>
<dbReference type="Proteomes" id="UP001323798">
    <property type="component" value="Chromosome"/>
</dbReference>
<proteinExistence type="predicted"/>
<keyword evidence="2" id="KW-0732">Signal</keyword>